<organism evidence="1">
    <name type="scientific">viral metagenome</name>
    <dbReference type="NCBI Taxonomy" id="1070528"/>
    <lineage>
        <taxon>unclassified sequences</taxon>
        <taxon>metagenomes</taxon>
        <taxon>organismal metagenomes</taxon>
    </lineage>
</organism>
<sequence>MKLDALEAVKSSTIGIKVVLKPYWKSKALEDQHWILVLKYLQKIEEACNEDGK</sequence>
<evidence type="ECO:0000313" key="1">
    <source>
        <dbReference type="EMBL" id="QJA52290.1"/>
    </source>
</evidence>
<dbReference type="AlphaFoldDB" id="A0A6H1ZYK1"/>
<proteinExistence type="predicted"/>
<dbReference type="EMBL" id="MT144328">
    <property type="protein sequence ID" value="QJA52290.1"/>
    <property type="molecule type" value="Genomic_DNA"/>
</dbReference>
<gene>
    <name evidence="1" type="ORF">TM448A02593_0004</name>
</gene>
<protein>
    <submittedName>
        <fullName evidence="1">Uncharacterized protein</fullName>
    </submittedName>
</protein>
<reference evidence="1" key="1">
    <citation type="submission" date="2020-03" db="EMBL/GenBank/DDBJ databases">
        <title>The deep terrestrial virosphere.</title>
        <authorList>
            <person name="Holmfeldt K."/>
            <person name="Nilsson E."/>
            <person name="Simone D."/>
            <person name="Lopez-Fernandez M."/>
            <person name="Wu X."/>
            <person name="de Brujin I."/>
            <person name="Lundin D."/>
            <person name="Andersson A."/>
            <person name="Bertilsson S."/>
            <person name="Dopson M."/>
        </authorList>
    </citation>
    <scope>NUCLEOTIDE SEQUENCE</scope>
    <source>
        <strain evidence="1">TM448A02593</strain>
    </source>
</reference>
<name>A0A6H1ZYK1_9ZZZZ</name>
<accession>A0A6H1ZYK1</accession>